<name>A0AAD5QL13_PARTN</name>
<evidence type="ECO:0000313" key="1">
    <source>
        <dbReference type="EMBL" id="KAJ1355873.1"/>
    </source>
</evidence>
<gene>
    <name evidence="1" type="ORF">KIN20_013436</name>
</gene>
<comment type="caution">
    <text evidence="1">The sequence shown here is derived from an EMBL/GenBank/DDBJ whole genome shotgun (WGS) entry which is preliminary data.</text>
</comment>
<dbReference type="AlphaFoldDB" id="A0AAD5QL13"/>
<evidence type="ECO:0000313" key="2">
    <source>
        <dbReference type="Proteomes" id="UP001196413"/>
    </source>
</evidence>
<sequence>MAHKSALPGPSASGCITEKAFSQWASAHGLSICQGPPHPSPFTHIYATPNYPNLVKRVEDVRTNLRSKPAPVGS</sequence>
<reference evidence="1" key="1">
    <citation type="submission" date="2021-06" db="EMBL/GenBank/DDBJ databases">
        <title>Parelaphostrongylus tenuis whole genome reference sequence.</title>
        <authorList>
            <person name="Garwood T.J."/>
            <person name="Larsen P.A."/>
            <person name="Fountain-Jones N.M."/>
            <person name="Garbe J.R."/>
            <person name="Macchietto M.G."/>
            <person name="Kania S.A."/>
            <person name="Gerhold R.W."/>
            <person name="Richards J.E."/>
            <person name="Wolf T.M."/>
        </authorList>
    </citation>
    <scope>NUCLEOTIDE SEQUENCE</scope>
    <source>
        <strain evidence="1">MNPRO001-30</strain>
        <tissue evidence="1">Meninges</tissue>
    </source>
</reference>
<proteinExistence type="predicted"/>
<organism evidence="1 2">
    <name type="scientific">Parelaphostrongylus tenuis</name>
    <name type="common">Meningeal worm</name>
    <dbReference type="NCBI Taxonomy" id="148309"/>
    <lineage>
        <taxon>Eukaryota</taxon>
        <taxon>Metazoa</taxon>
        <taxon>Ecdysozoa</taxon>
        <taxon>Nematoda</taxon>
        <taxon>Chromadorea</taxon>
        <taxon>Rhabditida</taxon>
        <taxon>Rhabditina</taxon>
        <taxon>Rhabditomorpha</taxon>
        <taxon>Strongyloidea</taxon>
        <taxon>Metastrongylidae</taxon>
        <taxon>Parelaphostrongylus</taxon>
    </lineage>
</organism>
<dbReference type="Proteomes" id="UP001196413">
    <property type="component" value="Unassembled WGS sequence"/>
</dbReference>
<dbReference type="PROSITE" id="PS51257">
    <property type="entry name" value="PROKAR_LIPOPROTEIN"/>
    <property type="match status" value="1"/>
</dbReference>
<dbReference type="EMBL" id="JAHQIW010002634">
    <property type="protein sequence ID" value="KAJ1355873.1"/>
    <property type="molecule type" value="Genomic_DNA"/>
</dbReference>
<protein>
    <submittedName>
        <fullName evidence="1">Uncharacterized protein</fullName>
    </submittedName>
</protein>
<accession>A0AAD5QL13</accession>
<keyword evidence="2" id="KW-1185">Reference proteome</keyword>